<dbReference type="AlphaFoldDB" id="A0AAD2FXV7"/>
<feature type="region of interest" description="Disordered" evidence="1">
    <location>
        <begin position="200"/>
        <end position="241"/>
    </location>
</feature>
<name>A0AAD2FXV7_9STRA</name>
<comment type="caution">
    <text evidence="2">The sequence shown here is derived from an EMBL/GenBank/DDBJ whole genome shotgun (WGS) entry which is preliminary data.</text>
</comment>
<keyword evidence="3" id="KW-1185">Reference proteome</keyword>
<sequence>MSEESEKEKRKVRFHGRVQFKTIRHVADFDDDEIINGWYRKKDFMRMSEEVSEIAQLIANGKETYNGEELCIRGLEHLVEEDVADYRAEKMIASIDAVLDEQDEQRDEDIYDGDIIAEIYTEIVTPLLREAYLVGLRDAKEGAKAAEQIPDLVVTEAPIEPSEPEPRPPEVDTEESTAELKNSFEMSTLSVGEEGLKSIAEDDSATPGEPGKGGAGGKSSKNKTPQKRKSRTRLGLGTELSPLVRRRDGTFAFRNRDLEKAKAELSRQRKECVRDSLFKHLDSDDSLVGQPKGSMTKL</sequence>
<evidence type="ECO:0000313" key="2">
    <source>
        <dbReference type="EMBL" id="CAJ1956582.1"/>
    </source>
</evidence>
<dbReference type="EMBL" id="CAKOGP040001916">
    <property type="protein sequence ID" value="CAJ1956582.1"/>
    <property type="molecule type" value="Genomic_DNA"/>
</dbReference>
<organism evidence="2 3">
    <name type="scientific">Cylindrotheca closterium</name>
    <dbReference type="NCBI Taxonomy" id="2856"/>
    <lineage>
        <taxon>Eukaryota</taxon>
        <taxon>Sar</taxon>
        <taxon>Stramenopiles</taxon>
        <taxon>Ochrophyta</taxon>
        <taxon>Bacillariophyta</taxon>
        <taxon>Bacillariophyceae</taxon>
        <taxon>Bacillariophycidae</taxon>
        <taxon>Bacillariales</taxon>
        <taxon>Bacillariaceae</taxon>
        <taxon>Cylindrotheca</taxon>
    </lineage>
</organism>
<proteinExistence type="predicted"/>
<feature type="compositionally biased region" description="Basic residues" evidence="1">
    <location>
        <begin position="220"/>
        <end position="232"/>
    </location>
</feature>
<dbReference type="Proteomes" id="UP001295423">
    <property type="component" value="Unassembled WGS sequence"/>
</dbReference>
<feature type="region of interest" description="Disordered" evidence="1">
    <location>
        <begin position="145"/>
        <end position="187"/>
    </location>
</feature>
<reference evidence="2" key="1">
    <citation type="submission" date="2023-08" db="EMBL/GenBank/DDBJ databases">
        <authorList>
            <person name="Audoor S."/>
            <person name="Bilcke G."/>
        </authorList>
    </citation>
    <scope>NUCLEOTIDE SEQUENCE</scope>
</reference>
<accession>A0AAD2FXV7</accession>
<evidence type="ECO:0000313" key="3">
    <source>
        <dbReference type="Proteomes" id="UP001295423"/>
    </source>
</evidence>
<protein>
    <submittedName>
        <fullName evidence="2">Uncharacterized protein</fullName>
    </submittedName>
</protein>
<gene>
    <name evidence="2" type="ORF">CYCCA115_LOCUS16303</name>
</gene>
<evidence type="ECO:0000256" key="1">
    <source>
        <dbReference type="SAM" id="MobiDB-lite"/>
    </source>
</evidence>